<dbReference type="EMBL" id="FNNZ01000026">
    <property type="protein sequence ID" value="SDX44358.1"/>
    <property type="molecule type" value="Genomic_DNA"/>
</dbReference>
<feature type="transmembrane region" description="Helical" evidence="1">
    <location>
        <begin position="20"/>
        <end position="51"/>
    </location>
</feature>
<gene>
    <name evidence="2" type="ORF">SAMN05421783_12639</name>
</gene>
<keyword evidence="1" id="KW-1133">Transmembrane helix</keyword>
<organism evidence="2 3">
    <name type="scientific">Thiocapsa roseopersicina</name>
    <dbReference type="NCBI Taxonomy" id="1058"/>
    <lineage>
        <taxon>Bacteria</taxon>
        <taxon>Pseudomonadati</taxon>
        <taxon>Pseudomonadota</taxon>
        <taxon>Gammaproteobacteria</taxon>
        <taxon>Chromatiales</taxon>
        <taxon>Chromatiaceae</taxon>
        <taxon>Thiocapsa</taxon>
    </lineage>
</organism>
<dbReference type="STRING" id="1058.SAMN05421783_12639"/>
<proteinExistence type="predicted"/>
<name>A0A1H3BRK5_THIRO</name>
<evidence type="ECO:0000313" key="3">
    <source>
        <dbReference type="Proteomes" id="UP000198816"/>
    </source>
</evidence>
<dbReference type="AlphaFoldDB" id="A0A1H3BRK5"/>
<dbReference type="Proteomes" id="UP000198816">
    <property type="component" value="Unassembled WGS sequence"/>
</dbReference>
<sequence length="59" mass="6060">MIAILKKFWMDEEGGEAVEWPLVVALVVIGLIAAWAALGDAIVAVLTAIVAELNGAVAG</sequence>
<reference evidence="3" key="1">
    <citation type="submission" date="2016-10" db="EMBL/GenBank/DDBJ databases">
        <authorList>
            <person name="Varghese N."/>
            <person name="Submissions S."/>
        </authorList>
    </citation>
    <scope>NUCLEOTIDE SEQUENCE [LARGE SCALE GENOMIC DNA]</scope>
    <source>
        <strain evidence="3">DSM 217</strain>
    </source>
</reference>
<accession>A0A1H3BRK5</accession>
<dbReference type="RefSeq" id="WP_093036788.1">
    <property type="nucleotide sequence ID" value="NZ_FNNZ01000026.1"/>
</dbReference>
<evidence type="ECO:0000313" key="2">
    <source>
        <dbReference type="EMBL" id="SDX44358.1"/>
    </source>
</evidence>
<keyword evidence="1" id="KW-0812">Transmembrane</keyword>
<keyword evidence="1" id="KW-0472">Membrane</keyword>
<keyword evidence="3" id="KW-1185">Reference proteome</keyword>
<evidence type="ECO:0000256" key="1">
    <source>
        <dbReference type="SAM" id="Phobius"/>
    </source>
</evidence>
<protein>
    <submittedName>
        <fullName evidence="2">Flp pilus assembly protein, pilin Flp</fullName>
    </submittedName>
</protein>